<keyword evidence="2" id="KW-1185">Reference proteome</keyword>
<sequence>MVTINPAMVIGPFLQPVLNTSAAAILNLINGSQTFPNSTFGWVNVEDVANAHIQAFEIPSANGRYCLVESIAHYSEVVKILQKQFLLFNFQKRSQNRTATETHTIVSQDQNQTSTTPRMPRGGSDLTTLQKDGGQKHASTNTFVGLTSPLLEPMGQERLLSPVAFHKDSGPNPGMGLLPIPGVTTNVTVGSVKVSTYFVIEPPDSPNWPSQALNIGPRQEPSLTIENSPLPQTLLLCNG</sequence>
<accession>A0ACC0F4M2</accession>
<dbReference type="EMBL" id="CM045768">
    <property type="protein sequence ID" value="KAI7983622.1"/>
    <property type="molecule type" value="Genomic_DNA"/>
</dbReference>
<comment type="caution">
    <text evidence="1">The sequence shown here is derived from an EMBL/GenBank/DDBJ whole genome shotgun (WGS) entry which is preliminary data.</text>
</comment>
<evidence type="ECO:0000313" key="2">
    <source>
        <dbReference type="Proteomes" id="UP001060215"/>
    </source>
</evidence>
<protein>
    <submittedName>
        <fullName evidence="1">Tetraketide alpha-pyrone reductase 2</fullName>
    </submittedName>
</protein>
<organism evidence="1 2">
    <name type="scientific">Camellia lanceoleosa</name>
    <dbReference type="NCBI Taxonomy" id="1840588"/>
    <lineage>
        <taxon>Eukaryota</taxon>
        <taxon>Viridiplantae</taxon>
        <taxon>Streptophyta</taxon>
        <taxon>Embryophyta</taxon>
        <taxon>Tracheophyta</taxon>
        <taxon>Spermatophyta</taxon>
        <taxon>Magnoliopsida</taxon>
        <taxon>eudicotyledons</taxon>
        <taxon>Gunneridae</taxon>
        <taxon>Pentapetalae</taxon>
        <taxon>asterids</taxon>
        <taxon>Ericales</taxon>
        <taxon>Theaceae</taxon>
        <taxon>Camellia</taxon>
    </lineage>
</organism>
<reference evidence="1 2" key="1">
    <citation type="journal article" date="2022" name="Plant J.">
        <title>Chromosome-level genome of Camellia lanceoleosa provides a valuable resource for understanding genome evolution and self-incompatibility.</title>
        <authorList>
            <person name="Gong W."/>
            <person name="Xiao S."/>
            <person name="Wang L."/>
            <person name="Liao Z."/>
            <person name="Chang Y."/>
            <person name="Mo W."/>
            <person name="Hu G."/>
            <person name="Li W."/>
            <person name="Zhao G."/>
            <person name="Zhu H."/>
            <person name="Hu X."/>
            <person name="Ji K."/>
            <person name="Xiang X."/>
            <person name="Song Q."/>
            <person name="Yuan D."/>
            <person name="Jin S."/>
            <person name="Zhang L."/>
        </authorList>
    </citation>
    <scope>NUCLEOTIDE SEQUENCE [LARGE SCALE GENOMIC DNA]</scope>
    <source>
        <strain evidence="1">SQ_2022a</strain>
    </source>
</reference>
<evidence type="ECO:0000313" key="1">
    <source>
        <dbReference type="EMBL" id="KAI7983622.1"/>
    </source>
</evidence>
<proteinExistence type="predicted"/>
<dbReference type="Proteomes" id="UP001060215">
    <property type="component" value="Chromosome 11"/>
</dbReference>
<name>A0ACC0F4M2_9ERIC</name>
<gene>
    <name evidence="1" type="ORF">LOK49_LG15G02123</name>
</gene>